<keyword evidence="2" id="KW-1133">Transmembrane helix</keyword>
<evidence type="ECO:0000259" key="3">
    <source>
        <dbReference type="Pfam" id="PF04536"/>
    </source>
</evidence>
<dbReference type="Pfam" id="PF04536">
    <property type="entry name" value="TPM_phosphatase"/>
    <property type="match status" value="1"/>
</dbReference>
<evidence type="ECO:0000256" key="1">
    <source>
        <dbReference type="SAM" id="MobiDB-lite"/>
    </source>
</evidence>
<keyword evidence="2" id="KW-0812">Transmembrane</keyword>
<keyword evidence="5" id="KW-1185">Reference proteome</keyword>
<dbReference type="EMBL" id="RXHU01000005">
    <property type="protein sequence ID" value="RTE11602.1"/>
    <property type="molecule type" value="Genomic_DNA"/>
</dbReference>
<proteinExistence type="predicted"/>
<feature type="compositionally biased region" description="Low complexity" evidence="1">
    <location>
        <begin position="254"/>
        <end position="265"/>
    </location>
</feature>
<dbReference type="Gene3D" id="3.10.310.50">
    <property type="match status" value="1"/>
</dbReference>
<evidence type="ECO:0000313" key="5">
    <source>
        <dbReference type="Proteomes" id="UP000276128"/>
    </source>
</evidence>
<dbReference type="AlphaFoldDB" id="A0A430JKP6"/>
<comment type="caution">
    <text evidence="4">The sequence shown here is derived from an EMBL/GenBank/DDBJ whole genome shotgun (WGS) entry which is preliminary data.</text>
</comment>
<keyword evidence="2" id="KW-0472">Membrane</keyword>
<sequence>MRKYVGILAAFYLFVGCLAGLTIPIGSTAAAVESKNLIYDQANLLSQQDKAELNALANQYGAERKTDIIIFTSTNQANQDVQRITEDFYDDQAPGYDKAHGNAVILTMDMKNRQVYLAGFAKAEDSLDSGRLDLIREAISPDLTSGHYKQAFERYMTLAHKYMGYKPGVNPDNLLFALWFQVGAAVIIGGLIVGIMVYRSGGRITVNRATYEDSGTSAVLDHADQYIRTTITKSKISKNDGGGSGGGGGGVSSGGHSHSGSKGSF</sequence>
<feature type="compositionally biased region" description="Gly residues" evidence="1">
    <location>
        <begin position="240"/>
        <end position="253"/>
    </location>
</feature>
<dbReference type="Proteomes" id="UP000276128">
    <property type="component" value="Unassembled WGS sequence"/>
</dbReference>
<reference evidence="4 5" key="1">
    <citation type="submission" date="2018-12" db="EMBL/GenBank/DDBJ databases">
        <title>Bacillus ochoae sp. nov., Paenibacillus whitsoniae sp. nov., Paenibacillus spiritus sp. nov. Isolated from the Mars Exploration Rover during spacecraft assembly.</title>
        <authorList>
            <person name="Seuylemezian A."/>
            <person name="Vaishampayan P."/>
        </authorList>
    </citation>
    <scope>NUCLEOTIDE SEQUENCE [LARGE SCALE GENOMIC DNA]</scope>
    <source>
        <strain evidence="4 5">MER 54</strain>
    </source>
</reference>
<feature type="domain" description="TPM" evidence="3">
    <location>
        <begin position="38"/>
        <end position="158"/>
    </location>
</feature>
<accession>A0A430JKP6</accession>
<evidence type="ECO:0000313" key="4">
    <source>
        <dbReference type="EMBL" id="RTE11602.1"/>
    </source>
</evidence>
<gene>
    <name evidence="4" type="ORF">EJQ19_00845</name>
</gene>
<feature type="transmembrane region" description="Helical" evidence="2">
    <location>
        <begin position="176"/>
        <end position="198"/>
    </location>
</feature>
<evidence type="ECO:0000256" key="2">
    <source>
        <dbReference type="SAM" id="Phobius"/>
    </source>
</evidence>
<name>A0A430JKP6_9BACL</name>
<protein>
    <recommendedName>
        <fullName evidence="3">TPM domain-containing protein</fullName>
    </recommendedName>
</protein>
<dbReference type="OrthoDB" id="9806054at2"/>
<dbReference type="RefSeq" id="WP_126139321.1">
    <property type="nucleotide sequence ID" value="NZ_RXHU01000005.1"/>
</dbReference>
<dbReference type="InterPro" id="IPR007621">
    <property type="entry name" value="TPM_dom"/>
</dbReference>
<feature type="region of interest" description="Disordered" evidence="1">
    <location>
        <begin position="237"/>
        <end position="265"/>
    </location>
</feature>
<organism evidence="4 5">
    <name type="scientific">Paenibacillus whitsoniae</name>
    <dbReference type="NCBI Taxonomy" id="2496558"/>
    <lineage>
        <taxon>Bacteria</taxon>
        <taxon>Bacillati</taxon>
        <taxon>Bacillota</taxon>
        <taxon>Bacilli</taxon>
        <taxon>Bacillales</taxon>
        <taxon>Paenibacillaceae</taxon>
        <taxon>Paenibacillus</taxon>
    </lineage>
</organism>
<dbReference type="PROSITE" id="PS51257">
    <property type="entry name" value="PROKAR_LIPOPROTEIN"/>
    <property type="match status" value="1"/>
</dbReference>